<organism evidence="3 4">
    <name type="scientific">Melanomma pulvis-pyrius CBS 109.77</name>
    <dbReference type="NCBI Taxonomy" id="1314802"/>
    <lineage>
        <taxon>Eukaryota</taxon>
        <taxon>Fungi</taxon>
        <taxon>Dikarya</taxon>
        <taxon>Ascomycota</taxon>
        <taxon>Pezizomycotina</taxon>
        <taxon>Dothideomycetes</taxon>
        <taxon>Pleosporomycetidae</taxon>
        <taxon>Pleosporales</taxon>
        <taxon>Melanommataceae</taxon>
        <taxon>Melanomma</taxon>
    </lineage>
</organism>
<dbReference type="PANTHER" id="PTHR43268">
    <property type="entry name" value="THIOSULFATE SULFURTRANSFERASE/RHODANESE-LIKE DOMAIN-CONTAINING PROTEIN 2"/>
    <property type="match status" value="1"/>
</dbReference>
<evidence type="ECO:0000256" key="1">
    <source>
        <dbReference type="SAM" id="MobiDB-lite"/>
    </source>
</evidence>
<dbReference type="SMART" id="SM00450">
    <property type="entry name" value="RHOD"/>
    <property type="match status" value="1"/>
</dbReference>
<dbReference type="PROSITE" id="PS50206">
    <property type="entry name" value="RHODANESE_3"/>
    <property type="match status" value="1"/>
</dbReference>
<reference evidence="3" key="1">
    <citation type="journal article" date="2020" name="Stud. Mycol.">
        <title>101 Dothideomycetes genomes: a test case for predicting lifestyles and emergence of pathogens.</title>
        <authorList>
            <person name="Haridas S."/>
            <person name="Albert R."/>
            <person name="Binder M."/>
            <person name="Bloem J."/>
            <person name="Labutti K."/>
            <person name="Salamov A."/>
            <person name="Andreopoulos B."/>
            <person name="Baker S."/>
            <person name="Barry K."/>
            <person name="Bills G."/>
            <person name="Bluhm B."/>
            <person name="Cannon C."/>
            <person name="Castanera R."/>
            <person name="Culley D."/>
            <person name="Daum C."/>
            <person name="Ezra D."/>
            <person name="Gonzalez J."/>
            <person name="Henrissat B."/>
            <person name="Kuo A."/>
            <person name="Liang C."/>
            <person name="Lipzen A."/>
            <person name="Lutzoni F."/>
            <person name="Magnuson J."/>
            <person name="Mondo S."/>
            <person name="Nolan M."/>
            <person name="Ohm R."/>
            <person name="Pangilinan J."/>
            <person name="Park H.-J."/>
            <person name="Ramirez L."/>
            <person name="Alfaro M."/>
            <person name="Sun H."/>
            <person name="Tritt A."/>
            <person name="Yoshinaga Y."/>
            <person name="Zwiers L.-H."/>
            <person name="Turgeon B."/>
            <person name="Goodwin S."/>
            <person name="Spatafora J."/>
            <person name="Crous P."/>
            <person name="Grigoriev I."/>
        </authorList>
    </citation>
    <scope>NUCLEOTIDE SEQUENCE</scope>
    <source>
        <strain evidence="3">CBS 109.77</strain>
    </source>
</reference>
<feature type="compositionally biased region" description="Basic residues" evidence="1">
    <location>
        <begin position="408"/>
        <end position="420"/>
    </location>
</feature>
<protein>
    <recommendedName>
        <fullName evidence="2">Rhodanese domain-containing protein</fullName>
    </recommendedName>
</protein>
<feature type="domain" description="Rhodanese" evidence="2">
    <location>
        <begin position="189"/>
        <end position="292"/>
    </location>
</feature>
<evidence type="ECO:0000313" key="4">
    <source>
        <dbReference type="Proteomes" id="UP000799757"/>
    </source>
</evidence>
<evidence type="ECO:0000313" key="3">
    <source>
        <dbReference type="EMBL" id="KAF2799490.1"/>
    </source>
</evidence>
<proteinExistence type="predicted"/>
<dbReference type="OrthoDB" id="25002at2759"/>
<dbReference type="Gene3D" id="3.30.70.100">
    <property type="match status" value="1"/>
</dbReference>
<keyword evidence="4" id="KW-1185">Reference proteome</keyword>
<dbReference type="InterPro" id="IPR020936">
    <property type="entry name" value="TrhO"/>
</dbReference>
<name>A0A6A6XSR7_9PLEO</name>
<dbReference type="InterPro" id="IPR022111">
    <property type="entry name" value="Rhodanese_C"/>
</dbReference>
<dbReference type="SUPFAM" id="SSF52821">
    <property type="entry name" value="Rhodanese/Cell cycle control phosphatase"/>
    <property type="match status" value="1"/>
</dbReference>
<dbReference type="Pfam" id="PF12368">
    <property type="entry name" value="Rhodanese_C"/>
    <property type="match status" value="1"/>
</dbReference>
<evidence type="ECO:0000259" key="2">
    <source>
        <dbReference type="PROSITE" id="PS50206"/>
    </source>
</evidence>
<dbReference type="Gene3D" id="3.40.250.10">
    <property type="entry name" value="Rhodanese-like domain"/>
    <property type="match status" value="1"/>
</dbReference>
<dbReference type="PANTHER" id="PTHR43268:SF6">
    <property type="entry name" value="THIOSULFATE SULFURTRANSFERASE_RHODANESE-LIKE DOMAIN-CONTAINING PROTEIN 2"/>
    <property type="match status" value="1"/>
</dbReference>
<accession>A0A6A6XSR7</accession>
<feature type="region of interest" description="Disordered" evidence="1">
    <location>
        <begin position="404"/>
        <end position="455"/>
    </location>
</feature>
<dbReference type="InterPro" id="IPR040503">
    <property type="entry name" value="TRHO_N"/>
</dbReference>
<gene>
    <name evidence="3" type="ORF">K505DRAFT_321099</name>
</gene>
<dbReference type="InterPro" id="IPR001763">
    <property type="entry name" value="Rhodanese-like_dom"/>
</dbReference>
<dbReference type="InterPro" id="IPR036873">
    <property type="entry name" value="Rhodanese-like_dom_sf"/>
</dbReference>
<dbReference type="AlphaFoldDB" id="A0A6A6XSR7"/>
<dbReference type="EMBL" id="MU001763">
    <property type="protein sequence ID" value="KAF2799490.1"/>
    <property type="molecule type" value="Genomic_DNA"/>
</dbReference>
<sequence>MKRLESDSASGFSDPVTYTCTCASSHTSSTSTHPSGSVLLYYRYWAAPPALPASAAHLTSDTNALAAWYSQQTATLHLSGKIRCAPEGFNVTVGGSTAEISTFISACAAHWSFSGLGLGSSDTVNQEELEARQRFFKPSPGCACVFGPKASVRVVAEATPMGVEGYAPADWEKVVALTPAAFHAKCHDERRQSVLVDVRNHYESRIGYFVSPLTGEPGLRPPIRRFSQWPQYVKGHLDELKGDMAGKQILTYCTGGIRCEKGVRWMQERLGDGETVFTLKGGISAYLDWMNAEIQEGRKTAAESLFKGKNYVFDARGAIGLNEQGTPVSRCLACNKLSGRLDKCRSEGCHLVVVVCEDCQSLDPRCCQDCRDMDTLIARGEERVGKFVPRPMCACEKEREDQMWAGNRVKKPKTQGWRKGKKDEKKGGQGDVAPGDVKIKGYLPMSDRTSDAENL</sequence>
<dbReference type="Pfam" id="PF17773">
    <property type="entry name" value="UPF0176_N"/>
    <property type="match status" value="1"/>
</dbReference>
<dbReference type="Proteomes" id="UP000799757">
    <property type="component" value="Unassembled WGS sequence"/>
</dbReference>